<dbReference type="AlphaFoldDB" id="A0A6N2K409"/>
<feature type="compositionally biased region" description="Polar residues" evidence="4">
    <location>
        <begin position="802"/>
        <end position="811"/>
    </location>
</feature>
<evidence type="ECO:0000256" key="4">
    <source>
        <dbReference type="SAM" id="MobiDB-lite"/>
    </source>
</evidence>
<dbReference type="InterPro" id="IPR005172">
    <property type="entry name" value="CRC"/>
</dbReference>
<evidence type="ECO:0000259" key="5">
    <source>
        <dbReference type="PROSITE" id="PS51634"/>
    </source>
</evidence>
<dbReference type="Pfam" id="PF03638">
    <property type="entry name" value="TCR"/>
    <property type="match status" value="2"/>
</dbReference>
<name>A0A6N2K409_SALVM</name>
<feature type="region of interest" description="Disordered" evidence="4">
    <location>
        <begin position="87"/>
        <end position="111"/>
    </location>
</feature>
<feature type="region of interest" description="Disordered" evidence="4">
    <location>
        <begin position="159"/>
        <end position="239"/>
    </location>
</feature>
<dbReference type="GO" id="GO:0003700">
    <property type="term" value="F:DNA-binding transcription factor activity"/>
    <property type="evidence" value="ECO:0007669"/>
    <property type="project" value="InterPro"/>
</dbReference>
<feature type="region of interest" description="Disordered" evidence="4">
    <location>
        <begin position="875"/>
        <end position="898"/>
    </location>
</feature>
<comment type="similarity">
    <text evidence="2">Belongs to the lin-54 family.</text>
</comment>
<organism evidence="6">
    <name type="scientific">Salix viminalis</name>
    <name type="common">Common osier</name>
    <name type="synonym">Basket willow</name>
    <dbReference type="NCBI Taxonomy" id="40686"/>
    <lineage>
        <taxon>Eukaryota</taxon>
        <taxon>Viridiplantae</taxon>
        <taxon>Streptophyta</taxon>
        <taxon>Embryophyta</taxon>
        <taxon>Tracheophyta</taxon>
        <taxon>Spermatophyta</taxon>
        <taxon>Magnoliopsida</taxon>
        <taxon>eudicotyledons</taxon>
        <taxon>Gunneridae</taxon>
        <taxon>Pentapetalae</taxon>
        <taxon>rosids</taxon>
        <taxon>fabids</taxon>
        <taxon>Malpighiales</taxon>
        <taxon>Salicaceae</taxon>
        <taxon>Saliceae</taxon>
        <taxon>Salix</taxon>
    </lineage>
</organism>
<keyword evidence="3" id="KW-0539">Nucleus</keyword>
<feature type="compositionally biased region" description="Polar residues" evidence="4">
    <location>
        <begin position="179"/>
        <end position="188"/>
    </location>
</feature>
<dbReference type="GO" id="GO:0005634">
    <property type="term" value="C:nucleus"/>
    <property type="evidence" value="ECO:0007669"/>
    <property type="project" value="UniProtKB-SubCell"/>
</dbReference>
<proteinExistence type="inferred from homology"/>
<feature type="domain" description="CRC" evidence="5">
    <location>
        <begin position="498"/>
        <end position="651"/>
    </location>
</feature>
<feature type="region of interest" description="Disordered" evidence="4">
    <location>
        <begin position="700"/>
        <end position="719"/>
    </location>
</feature>
<evidence type="ECO:0000313" key="6">
    <source>
        <dbReference type="EMBL" id="VFU21887.1"/>
    </source>
</evidence>
<protein>
    <recommendedName>
        <fullName evidence="5">CRC domain-containing protein</fullName>
    </recommendedName>
</protein>
<feature type="compositionally biased region" description="Basic and acidic residues" evidence="4">
    <location>
        <begin position="95"/>
        <end position="111"/>
    </location>
</feature>
<gene>
    <name evidence="6" type="ORF">SVIM_LOCUS17752</name>
</gene>
<feature type="region of interest" description="Disordered" evidence="4">
    <location>
        <begin position="790"/>
        <end position="813"/>
    </location>
</feature>
<dbReference type="EMBL" id="CAADRP010000025">
    <property type="protein sequence ID" value="VFU21887.1"/>
    <property type="molecule type" value="Genomic_DNA"/>
</dbReference>
<comment type="subcellular location">
    <subcellularLocation>
        <location evidence="1">Nucleus</location>
    </subcellularLocation>
</comment>
<evidence type="ECO:0000256" key="2">
    <source>
        <dbReference type="ARBA" id="ARBA00007267"/>
    </source>
</evidence>
<dbReference type="InterPro" id="IPR033467">
    <property type="entry name" value="Tesmin/TSO1-like_CXC"/>
</dbReference>
<accession>A0A6N2K409</accession>
<feature type="compositionally biased region" description="Low complexity" evidence="4">
    <location>
        <begin position="734"/>
        <end position="749"/>
    </location>
</feature>
<evidence type="ECO:0000256" key="3">
    <source>
        <dbReference type="ARBA" id="ARBA00023242"/>
    </source>
</evidence>
<reference evidence="6" key="1">
    <citation type="submission" date="2019-03" db="EMBL/GenBank/DDBJ databases">
        <authorList>
            <person name="Mank J."/>
            <person name="Almeida P."/>
        </authorList>
    </citation>
    <scope>NUCLEOTIDE SEQUENCE</scope>
    <source>
        <strain evidence="6">78183</strain>
    </source>
</reference>
<dbReference type="PANTHER" id="PTHR46159">
    <property type="entry name" value="PROTEIN TESMIN/TSO1-LIKE CXC 2"/>
    <property type="match status" value="1"/>
</dbReference>
<dbReference type="InterPro" id="IPR044522">
    <property type="entry name" value="TSO1-like"/>
</dbReference>
<feature type="region of interest" description="Disordered" evidence="4">
    <location>
        <begin position="731"/>
        <end position="754"/>
    </location>
</feature>
<evidence type="ECO:0000256" key="1">
    <source>
        <dbReference type="ARBA" id="ARBA00004123"/>
    </source>
</evidence>
<feature type="compositionally biased region" description="Basic and acidic residues" evidence="4">
    <location>
        <begin position="216"/>
        <end position="233"/>
    </location>
</feature>
<dbReference type="SMART" id="SM01114">
    <property type="entry name" value="CXC"/>
    <property type="match status" value="2"/>
</dbReference>
<dbReference type="PANTHER" id="PTHR46159:SF6">
    <property type="entry name" value="OS12G0605300 PROTEIN"/>
    <property type="match status" value="1"/>
</dbReference>
<sequence length="959" mass="105199">MDSPKTTTITTATTTIPAAATVSLSDSPPVQESPFSNYISKLSPIKPVKAAHVAQGLLGINSPPLVFTSPRAISDRQTNFLRRFQCPQISGPEISKNDGRSKNSADDPRDLRKCSTYLNSRLIVDVQKRNNINNSEQHQPGSFSGCVDEYLSDPVDVDCADSDNLVSPNVKRSDDAHQSSESNLTNSKIAILESDGIIDVGMKGDPSQDMPEQDGEDPKEQSTSETKRGKIEEEGNIVEQPSHVCPSFVSDLLVDHASRQQQCDTSGAQAAPPHVDDGEDGETVLNGPVQLITHHGSEVSQLQRGLSRRCLQFEEAQQKTPMDGTYSLDSVTNLIGSISSSSNTELEILDSSQLELASSSSKNQTMFVSKSSGFGLHLNNVVNTLPIGCIASEPIMSHHSVGYKISCSNLPNLVERVSSTAGDGVLQTKVSNATGSAISESLRTKETLYKLQPPGHQVTLHNKRRFSSEHAENFEEFNQSSPKEKRQDCKVSSTDGDGCKRCNCKKTRCLKRYCDCFAAGIYCAETCACQGCFNRPEYEDTVLETRHQKESHNPLAFAPKFVQHVNEFHAINVVPSPHFGFLAIRYWTGKFGNHVCLSQEDAGLFMPSTGRHKTGCNCKRSMCVKKYCECYQANVGCSNACRCEGCKNIHGRKEEYGMTEEIVSNRANEERLESMAERKFKMIANNKFLHAELYDPRSLTPPTPSFDYSSHGKDEPKSRLLPGRYVLSSESDHSMLPSYSKSTSSSSNSHGNDKVCKTSKTLDVVFLSQELDYSIIETMGQFSPQFDELADSSDHTPLRNPSPITMASSSSKMRDTAIIPQLRLYPGNGHLSSGGSLHWRSSPITPMTRLGETKTQDSGCGLYDFLEDDTPEIFKESPTPVPSVKASSPLKKRVSPPHGRIQEFQSSSSAGLKSGRKFVLNDVGYTSFKESTGAAMIRTINFVPGSDANLMFLIDKLDI</sequence>
<dbReference type="PROSITE" id="PS51634">
    <property type="entry name" value="CRC"/>
    <property type="match status" value="1"/>
</dbReference>